<dbReference type="InterPro" id="IPR032710">
    <property type="entry name" value="NTF2-like_dom_sf"/>
</dbReference>
<proteinExistence type="predicted"/>
<organism evidence="3 4">
    <name type="scientific">Nostocoides australiense Ben110</name>
    <dbReference type="NCBI Taxonomy" id="1193182"/>
    <lineage>
        <taxon>Bacteria</taxon>
        <taxon>Bacillati</taxon>
        <taxon>Actinomycetota</taxon>
        <taxon>Actinomycetes</taxon>
        <taxon>Micrococcales</taxon>
        <taxon>Intrasporangiaceae</taxon>
        <taxon>Nostocoides</taxon>
    </lineage>
</organism>
<dbReference type="SUPFAM" id="SSF54427">
    <property type="entry name" value="NTF2-like"/>
    <property type="match status" value="1"/>
</dbReference>
<reference evidence="3 4" key="1">
    <citation type="journal article" date="2013" name="ISME J.">
        <title>A metabolic model for members of the genus Tetrasphaera involved in enhanced biological phosphorus removal.</title>
        <authorList>
            <person name="Kristiansen R."/>
            <person name="Nguyen H.T.T."/>
            <person name="Saunders A.M."/>
            <person name="Nielsen J.L."/>
            <person name="Wimmer R."/>
            <person name="Le V.Q."/>
            <person name="McIlroy S.J."/>
            <person name="Petrovski S."/>
            <person name="Seviour R.J."/>
            <person name="Calteau A."/>
            <person name="Nielsen K.L."/>
            <person name="Nielsen P.H."/>
        </authorList>
    </citation>
    <scope>NUCLEOTIDE SEQUENCE [LARGE SCALE GENOMIC DNA]</scope>
    <source>
        <strain evidence="3 4">Ben110</strain>
    </source>
</reference>
<dbReference type="EMBL" id="CAJA01000419">
    <property type="protein sequence ID" value="CCH74750.1"/>
    <property type="molecule type" value="Genomic_DNA"/>
</dbReference>
<evidence type="ECO:0000313" key="3">
    <source>
        <dbReference type="EMBL" id="CCH74750.1"/>
    </source>
</evidence>
<feature type="domain" description="SnoaL-like" evidence="2">
    <location>
        <begin position="9"/>
        <end position="59"/>
    </location>
</feature>
<feature type="region of interest" description="Disordered" evidence="1">
    <location>
        <begin position="46"/>
        <end position="80"/>
    </location>
</feature>
<dbReference type="InterPro" id="IPR037401">
    <property type="entry name" value="SnoaL-like"/>
</dbReference>
<dbReference type="Gene3D" id="3.10.450.50">
    <property type="match status" value="1"/>
</dbReference>
<dbReference type="AlphaFoldDB" id="W6K151"/>
<protein>
    <recommendedName>
        <fullName evidence="2">SnoaL-like domain-containing protein</fullName>
    </recommendedName>
</protein>
<accession>W6K151</accession>
<sequence length="80" mass="8455">MDAERRAMEHDCAALVMRYANGNDAADWDLVARLFAADGRMSRPTVLRGGAGTADAPADRQQVAAQRHPAVPGAGPADRP</sequence>
<dbReference type="Proteomes" id="UP000035763">
    <property type="component" value="Unassembled WGS sequence"/>
</dbReference>
<keyword evidence="4" id="KW-1185">Reference proteome</keyword>
<gene>
    <name evidence="3" type="ORF">BN11_4760014</name>
</gene>
<evidence type="ECO:0000313" key="4">
    <source>
        <dbReference type="Proteomes" id="UP000035763"/>
    </source>
</evidence>
<evidence type="ECO:0000256" key="1">
    <source>
        <dbReference type="SAM" id="MobiDB-lite"/>
    </source>
</evidence>
<comment type="caution">
    <text evidence="3">The sequence shown here is derived from an EMBL/GenBank/DDBJ whole genome shotgun (WGS) entry which is preliminary data.</text>
</comment>
<evidence type="ECO:0000259" key="2">
    <source>
        <dbReference type="Pfam" id="PF13577"/>
    </source>
</evidence>
<dbReference type="STRING" id="1193182.BN11_4760014"/>
<name>W6K151_9MICO</name>
<dbReference type="Pfam" id="PF13577">
    <property type="entry name" value="SnoaL_4"/>
    <property type="match status" value="1"/>
</dbReference>